<evidence type="ECO:0000313" key="2">
    <source>
        <dbReference type="Proteomes" id="UP001229421"/>
    </source>
</evidence>
<proteinExistence type="predicted"/>
<accession>A0AAD8JTW1</accession>
<protein>
    <submittedName>
        <fullName evidence="1">Uncharacterized protein</fullName>
    </submittedName>
</protein>
<dbReference type="AlphaFoldDB" id="A0AAD8JTW1"/>
<dbReference type="Proteomes" id="UP001229421">
    <property type="component" value="Unassembled WGS sequence"/>
</dbReference>
<dbReference type="PANTHER" id="PTHR34130:SF5">
    <property type="entry name" value="OS08G0243800 PROTEIN"/>
    <property type="match status" value="1"/>
</dbReference>
<dbReference type="PANTHER" id="PTHR34130">
    <property type="entry name" value="OS08G0243800 PROTEIN"/>
    <property type="match status" value="1"/>
</dbReference>
<sequence length="175" mass="20164">MDTSKDKEDNNTTLSFPNLQTDIEMHTTFYKDFFGEDKQQPLCDDDDNMKETNPMFRSNSGSFRYMRFKVAGSSRRGSWRSSSLSVMASKSKSRWQVFMFGFGSGKFPTKMDLVDIKTRQLRTKEVQNVDNINNNGVCRDINDGRMMSGKKVWWRLVDVLGCGGGYDQRNNMVLV</sequence>
<comment type="caution">
    <text evidence="1">The sequence shown here is derived from an EMBL/GenBank/DDBJ whole genome shotgun (WGS) entry which is preliminary data.</text>
</comment>
<keyword evidence="2" id="KW-1185">Reference proteome</keyword>
<evidence type="ECO:0000313" key="1">
    <source>
        <dbReference type="EMBL" id="KAK1409551.1"/>
    </source>
</evidence>
<gene>
    <name evidence="1" type="ORF">QVD17_36077</name>
</gene>
<reference evidence="1" key="1">
    <citation type="journal article" date="2023" name="bioRxiv">
        <title>Improved chromosome-level genome assembly for marigold (Tagetes erecta).</title>
        <authorList>
            <person name="Jiang F."/>
            <person name="Yuan L."/>
            <person name="Wang S."/>
            <person name="Wang H."/>
            <person name="Xu D."/>
            <person name="Wang A."/>
            <person name="Fan W."/>
        </authorList>
    </citation>
    <scope>NUCLEOTIDE SEQUENCE</scope>
    <source>
        <strain evidence="1">WSJ</strain>
        <tissue evidence="1">Leaf</tissue>
    </source>
</reference>
<name>A0AAD8JTW1_TARER</name>
<dbReference type="EMBL" id="JAUHHV010000010">
    <property type="protein sequence ID" value="KAK1409551.1"/>
    <property type="molecule type" value="Genomic_DNA"/>
</dbReference>
<organism evidence="1 2">
    <name type="scientific">Tagetes erecta</name>
    <name type="common">African marigold</name>
    <dbReference type="NCBI Taxonomy" id="13708"/>
    <lineage>
        <taxon>Eukaryota</taxon>
        <taxon>Viridiplantae</taxon>
        <taxon>Streptophyta</taxon>
        <taxon>Embryophyta</taxon>
        <taxon>Tracheophyta</taxon>
        <taxon>Spermatophyta</taxon>
        <taxon>Magnoliopsida</taxon>
        <taxon>eudicotyledons</taxon>
        <taxon>Gunneridae</taxon>
        <taxon>Pentapetalae</taxon>
        <taxon>asterids</taxon>
        <taxon>campanulids</taxon>
        <taxon>Asterales</taxon>
        <taxon>Asteraceae</taxon>
        <taxon>Asteroideae</taxon>
        <taxon>Heliantheae alliance</taxon>
        <taxon>Tageteae</taxon>
        <taxon>Tagetes</taxon>
    </lineage>
</organism>